<comment type="subcellular location">
    <subcellularLocation>
        <location evidence="1">Membrane</location>
        <topology evidence="1">Multi-pass membrane protein</topology>
    </subcellularLocation>
</comment>
<dbReference type="GO" id="GO:0020037">
    <property type="term" value="F:heme binding"/>
    <property type="evidence" value="ECO:0007669"/>
    <property type="project" value="TreeGrafter"/>
</dbReference>
<dbReference type="PANTHER" id="PTHR10924">
    <property type="entry name" value="MAJOR FACILITATOR SUPERFAMILY PROTEIN-RELATED"/>
    <property type="match status" value="1"/>
</dbReference>
<evidence type="ECO:0000256" key="4">
    <source>
        <dbReference type="ARBA" id="ARBA00023136"/>
    </source>
</evidence>
<proteinExistence type="predicted"/>
<keyword evidence="3 6" id="KW-1133">Transmembrane helix</keyword>
<feature type="transmembrane region" description="Helical" evidence="6">
    <location>
        <begin position="243"/>
        <end position="264"/>
    </location>
</feature>
<keyword evidence="2 6" id="KW-0812">Transmembrane</keyword>
<feature type="region of interest" description="Disordered" evidence="5">
    <location>
        <begin position="426"/>
        <end position="452"/>
    </location>
</feature>
<evidence type="ECO:0000256" key="2">
    <source>
        <dbReference type="ARBA" id="ARBA00022692"/>
    </source>
</evidence>
<name>A0A7R9CYT3_TIMPO</name>
<dbReference type="EMBL" id="OD002041">
    <property type="protein sequence ID" value="CAD7404015.1"/>
    <property type="molecule type" value="Genomic_DNA"/>
</dbReference>
<reference evidence="7" key="1">
    <citation type="submission" date="2020-11" db="EMBL/GenBank/DDBJ databases">
        <authorList>
            <person name="Tran Van P."/>
        </authorList>
    </citation>
    <scope>NUCLEOTIDE SEQUENCE</scope>
</reference>
<feature type="transmembrane region" description="Helical" evidence="6">
    <location>
        <begin position="161"/>
        <end position="181"/>
    </location>
</feature>
<feature type="transmembrane region" description="Helical" evidence="6">
    <location>
        <begin position="61"/>
        <end position="81"/>
    </location>
</feature>
<dbReference type="GO" id="GO:0097037">
    <property type="term" value="P:heme export"/>
    <property type="evidence" value="ECO:0007669"/>
    <property type="project" value="TreeGrafter"/>
</dbReference>
<accession>A0A7R9CYT3</accession>
<dbReference type="InterPro" id="IPR036259">
    <property type="entry name" value="MFS_trans_sf"/>
</dbReference>
<dbReference type="GO" id="GO:0015232">
    <property type="term" value="F:heme transmembrane transporter activity"/>
    <property type="evidence" value="ECO:0007669"/>
    <property type="project" value="TreeGrafter"/>
</dbReference>
<evidence type="ECO:0000256" key="6">
    <source>
        <dbReference type="SAM" id="Phobius"/>
    </source>
</evidence>
<organism evidence="7">
    <name type="scientific">Timema poppense</name>
    <name type="common">Walking stick</name>
    <dbReference type="NCBI Taxonomy" id="170557"/>
    <lineage>
        <taxon>Eukaryota</taxon>
        <taxon>Metazoa</taxon>
        <taxon>Ecdysozoa</taxon>
        <taxon>Arthropoda</taxon>
        <taxon>Hexapoda</taxon>
        <taxon>Insecta</taxon>
        <taxon>Pterygota</taxon>
        <taxon>Neoptera</taxon>
        <taxon>Polyneoptera</taxon>
        <taxon>Phasmatodea</taxon>
        <taxon>Timematodea</taxon>
        <taxon>Timematoidea</taxon>
        <taxon>Timematidae</taxon>
        <taxon>Timema</taxon>
    </lineage>
</organism>
<dbReference type="PANTHER" id="PTHR10924:SF4">
    <property type="entry name" value="GH15861P"/>
    <property type="match status" value="1"/>
</dbReference>
<feature type="transmembrane region" description="Helical" evidence="6">
    <location>
        <begin position="21"/>
        <end position="41"/>
    </location>
</feature>
<evidence type="ECO:0000256" key="1">
    <source>
        <dbReference type="ARBA" id="ARBA00004141"/>
    </source>
</evidence>
<protein>
    <submittedName>
        <fullName evidence="7">Uncharacterized protein</fullName>
    </submittedName>
</protein>
<evidence type="ECO:0000256" key="3">
    <source>
        <dbReference type="ARBA" id="ARBA00022989"/>
    </source>
</evidence>
<dbReference type="SUPFAM" id="SSF103473">
    <property type="entry name" value="MFS general substrate transporter"/>
    <property type="match status" value="2"/>
</dbReference>
<dbReference type="GO" id="GO:0016020">
    <property type="term" value="C:membrane"/>
    <property type="evidence" value="ECO:0007669"/>
    <property type="project" value="UniProtKB-SubCell"/>
</dbReference>
<sequence length="469" mass="51340">MINGLVAKPALQEVQVFKKRWLMLLLFVICSTCNAAHWVQFSIISNIVTRYYGVSTLAIDWTSMVYMAAYIPLVLPAAWLLDKKVWCCYYSMWASGHSQTDKLVQEKMFQMYLPVNMSAINTFLNVACLVITGLRLTLICGAIFMTAGSWIKVASVSPDRFYVAFIGQIFVGAAQIFILGVPARLAAVWFGPTQVSTATSIGVFGNQKAPPVPPSPAQASIKCQEDKSSYVKSLKALAGNKNFLLLLASYGINVGVFYAVSTLLNQVLLLHFKRQCREVNGRSSSARFEILSSTCESVPEQCTPLSTFSCLASRAVRTSDSTLVYIMAGLYSHDTHFSAFSRAGTARATVLSLSLPGSTAFLSTPSYVRMRTTVKYHVTHNNGGVLHGSSRDGRIHFYAPTGLHFSSLCHWSFLGANSNLVPQAPVIHSAPPSPHHNTTTTTPPPQHHHNTTTSHPILCLLQLLPDTPN</sequence>
<evidence type="ECO:0000256" key="5">
    <source>
        <dbReference type="SAM" id="MobiDB-lite"/>
    </source>
</evidence>
<evidence type="ECO:0000313" key="7">
    <source>
        <dbReference type="EMBL" id="CAD7404015.1"/>
    </source>
</evidence>
<feature type="transmembrane region" description="Helical" evidence="6">
    <location>
        <begin position="123"/>
        <end position="149"/>
    </location>
</feature>
<dbReference type="AlphaFoldDB" id="A0A7R9CYT3"/>
<gene>
    <name evidence="7" type="ORF">TPSB3V08_LOCUS4301</name>
</gene>
<dbReference type="InterPro" id="IPR049680">
    <property type="entry name" value="FLVCR1-2_SLC49-like"/>
</dbReference>
<keyword evidence="4 6" id="KW-0472">Membrane</keyword>